<feature type="compositionally biased region" description="Basic and acidic residues" evidence="1">
    <location>
        <begin position="56"/>
        <end position="65"/>
    </location>
</feature>
<sequence>MPVPRPSGLPSKTGPNPPRRERLSRRLRRIAPLPAGPRKTRGQKLPATPPHPSPVRTEDRSTERDSNDEELCLLTRRKEGLTRLESIPPFSFRPLSLISLPVTDVAIGRS</sequence>
<accession>A6YFT1</accession>
<geneLocation type="plasmid" evidence="2">
    <name>pChr15</name>
</geneLocation>
<dbReference type="AlphaFoldDB" id="A6YFT1"/>
<organism evidence="2">
    <name type="scientific">Arthrobacter sp. Chr15</name>
    <dbReference type="NCBI Taxonomy" id="447032"/>
    <lineage>
        <taxon>Bacteria</taxon>
        <taxon>Bacillati</taxon>
        <taxon>Actinomycetota</taxon>
        <taxon>Actinomycetes</taxon>
        <taxon>Micrococcales</taxon>
        <taxon>Micrococcaceae</taxon>
        <taxon>Arthrobacter</taxon>
    </lineage>
</organism>
<dbReference type="EMBL" id="EF495212">
    <property type="protein sequence ID" value="ABR67092.1"/>
    <property type="molecule type" value="Genomic_DNA"/>
</dbReference>
<name>A6YFT1_9MICC</name>
<feature type="region of interest" description="Disordered" evidence="1">
    <location>
        <begin position="1"/>
        <end position="71"/>
    </location>
</feature>
<evidence type="ECO:0000313" key="2">
    <source>
        <dbReference type="EMBL" id="ABR67092.1"/>
    </source>
</evidence>
<keyword evidence="2" id="KW-0614">Plasmid</keyword>
<protein>
    <submittedName>
        <fullName evidence="2">Uncharacterized protein</fullName>
    </submittedName>
</protein>
<proteinExistence type="predicted"/>
<reference evidence="2" key="1">
    <citation type="journal article" date="2008" name="Plasmid">
        <title>Comparative analysis of eight Arthrobacter plasmids.</title>
        <authorList>
            <person name="Jerke K."/>
            <person name="Nakatsu C.H."/>
            <person name="Beasley F."/>
            <person name="Konopka A."/>
        </authorList>
    </citation>
    <scope>NUCLEOTIDE SEQUENCE</scope>
    <source>
        <strain evidence="2">Chr15</strain>
        <plasmid evidence="2">pChr15</plasmid>
    </source>
</reference>
<evidence type="ECO:0000256" key="1">
    <source>
        <dbReference type="SAM" id="MobiDB-lite"/>
    </source>
</evidence>